<protein>
    <submittedName>
        <fullName evidence="3">Uncharacterized protein LOC107485007</fullName>
    </submittedName>
</protein>
<name>A0A6P4D453_ARADU</name>
<organism evidence="2 3">
    <name type="scientific">Arachis duranensis</name>
    <name type="common">Wild peanut</name>
    <dbReference type="NCBI Taxonomy" id="130453"/>
    <lineage>
        <taxon>Eukaryota</taxon>
        <taxon>Viridiplantae</taxon>
        <taxon>Streptophyta</taxon>
        <taxon>Embryophyta</taxon>
        <taxon>Tracheophyta</taxon>
        <taxon>Spermatophyta</taxon>
        <taxon>Magnoliopsida</taxon>
        <taxon>eudicotyledons</taxon>
        <taxon>Gunneridae</taxon>
        <taxon>Pentapetalae</taxon>
        <taxon>rosids</taxon>
        <taxon>fabids</taxon>
        <taxon>Fabales</taxon>
        <taxon>Fabaceae</taxon>
        <taxon>Papilionoideae</taxon>
        <taxon>50 kb inversion clade</taxon>
        <taxon>dalbergioids sensu lato</taxon>
        <taxon>Dalbergieae</taxon>
        <taxon>Pterocarpus clade</taxon>
        <taxon>Arachis</taxon>
    </lineage>
</organism>
<dbReference type="AlphaFoldDB" id="A0A6P4D453"/>
<feature type="compositionally biased region" description="Acidic residues" evidence="1">
    <location>
        <begin position="64"/>
        <end position="93"/>
    </location>
</feature>
<dbReference type="GeneID" id="107485007"/>
<reference evidence="3" key="2">
    <citation type="submission" date="2025-08" db="UniProtKB">
        <authorList>
            <consortium name="RefSeq"/>
        </authorList>
    </citation>
    <scope>IDENTIFICATION</scope>
    <source>
        <tissue evidence="3">Whole plant</tissue>
    </source>
</reference>
<evidence type="ECO:0000256" key="1">
    <source>
        <dbReference type="SAM" id="MobiDB-lite"/>
    </source>
</evidence>
<reference evidence="2" key="1">
    <citation type="journal article" date="2016" name="Nat. Genet.">
        <title>The genome sequences of Arachis duranensis and Arachis ipaensis, the diploid ancestors of cultivated peanut.</title>
        <authorList>
            <person name="Bertioli D.J."/>
            <person name="Cannon S.B."/>
            <person name="Froenicke L."/>
            <person name="Huang G."/>
            <person name="Farmer A.D."/>
            <person name="Cannon E.K."/>
            <person name="Liu X."/>
            <person name="Gao D."/>
            <person name="Clevenger J."/>
            <person name="Dash S."/>
            <person name="Ren L."/>
            <person name="Moretzsohn M.C."/>
            <person name="Shirasawa K."/>
            <person name="Huang W."/>
            <person name="Vidigal B."/>
            <person name="Abernathy B."/>
            <person name="Chu Y."/>
            <person name="Niederhuth C.E."/>
            <person name="Umale P."/>
            <person name="Araujo A.C."/>
            <person name="Kozik A."/>
            <person name="Kim K.D."/>
            <person name="Burow M.D."/>
            <person name="Varshney R.K."/>
            <person name="Wang X."/>
            <person name="Zhang X."/>
            <person name="Barkley N."/>
            <person name="Guimaraes P.M."/>
            <person name="Isobe S."/>
            <person name="Guo B."/>
            <person name="Liao B."/>
            <person name="Stalker H.T."/>
            <person name="Schmitz R.J."/>
            <person name="Scheffler B.E."/>
            <person name="Leal-Bertioli S.C."/>
            <person name="Xun X."/>
            <person name="Jackson S.A."/>
            <person name="Michelmore R."/>
            <person name="Ozias-Akins P."/>
        </authorList>
    </citation>
    <scope>NUCLEOTIDE SEQUENCE [LARGE SCALE GENOMIC DNA]</scope>
    <source>
        <strain evidence="2">cv. V14167</strain>
    </source>
</reference>
<accession>A0A6P4D453</accession>
<dbReference type="RefSeq" id="XP_015961032.1">
    <property type="nucleotide sequence ID" value="XM_016105546.1"/>
</dbReference>
<gene>
    <name evidence="3" type="primary">LOC107485007</name>
</gene>
<sequence>MAPMPGYSYPSYRVIPTNQMAQPSGIAPGRLSLDTRPRQLTLSESYQPVDEDNDDFLVDHPDGDEVADEDDDEDDDEDEADGEDDDDGGDGPDDASVPTVGTTTSEKEKGYNLRADPPRQSASRYTLSTFKKVAKKCKKLVKDVKWAMRK</sequence>
<keyword evidence="2" id="KW-1185">Reference proteome</keyword>
<evidence type="ECO:0000313" key="2">
    <source>
        <dbReference type="Proteomes" id="UP000515211"/>
    </source>
</evidence>
<dbReference type="Proteomes" id="UP000515211">
    <property type="component" value="Chromosome 4"/>
</dbReference>
<evidence type="ECO:0000313" key="3">
    <source>
        <dbReference type="RefSeq" id="XP_015961032.1"/>
    </source>
</evidence>
<proteinExistence type="predicted"/>
<feature type="region of interest" description="Disordered" evidence="1">
    <location>
        <begin position="20"/>
        <end position="123"/>
    </location>
</feature>
<dbReference type="KEGG" id="adu:107485007"/>